<keyword evidence="4" id="KW-1185">Reference proteome</keyword>
<proteinExistence type="predicted"/>
<accession>A0ABD0X9U3</accession>
<protein>
    <submittedName>
        <fullName evidence="3">Uncharacterized protein</fullName>
    </submittedName>
</protein>
<organism evidence="3 4">
    <name type="scientific">Umbra pygmaea</name>
    <name type="common">Eastern mudminnow</name>
    <dbReference type="NCBI Taxonomy" id="75934"/>
    <lineage>
        <taxon>Eukaryota</taxon>
        <taxon>Metazoa</taxon>
        <taxon>Chordata</taxon>
        <taxon>Craniata</taxon>
        <taxon>Vertebrata</taxon>
        <taxon>Euteleostomi</taxon>
        <taxon>Actinopterygii</taxon>
        <taxon>Neopterygii</taxon>
        <taxon>Teleostei</taxon>
        <taxon>Protacanthopterygii</taxon>
        <taxon>Esociformes</taxon>
        <taxon>Umbridae</taxon>
        <taxon>Umbra</taxon>
    </lineage>
</organism>
<evidence type="ECO:0000256" key="2">
    <source>
        <dbReference type="SAM" id="MobiDB-lite"/>
    </source>
</evidence>
<feature type="compositionally biased region" description="Basic residues" evidence="2">
    <location>
        <begin position="1"/>
        <end position="11"/>
    </location>
</feature>
<feature type="compositionally biased region" description="Basic and acidic residues" evidence="2">
    <location>
        <begin position="15"/>
        <end position="31"/>
    </location>
</feature>
<feature type="coiled-coil region" evidence="1">
    <location>
        <begin position="75"/>
        <end position="109"/>
    </location>
</feature>
<comment type="caution">
    <text evidence="3">The sequence shown here is derived from an EMBL/GenBank/DDBJ whole genome shotgun (WGS) entry which is preliminary data.</text>
</comment>
<feature type="region of interest" description="Disordered" evidence="2">
    <location>
        <begin position="1"/>
        <end position="60"/>
    </location>
</feature>
<feature type="compositionally biased region" description="Basic and acidic residues" evidence="2">
    <location>
        <begin position="40"/>
        <end position="60"/>
    </location>
</feature>
<dbReference type="Proteomes" id="UP001557470">
    <property type="component" value="Unassembled WGS sequence"/>
</dbReference>
<evidence type="ECO:0000313" key="4">
    <source>
        <dbReference type="Proteomes" id="UP001557470"/>
    </source>
</evidence>
<dbReference type="AlphaFoldDB" id="A0ABD0X9U3"/>
<reference evidence="3 4" key="1">
    <citation type="submission" date="2024-06" db="EMBL/GenBank/DDBJ databases">
        <authorList>
            <person name="Pan Q."/>
            <person name="Wen M."/>
            <person name="Jouanno E."/>
            <person name="Zahm M."/>
            <person name="Klopp C."/>
            <person name="Cabau C."/>
            <person name="Louis A."/>
            <person name="Berthelot C."/>
            <person name="Parey E."/>
            <person name="Roest Crollius H."/>
            <person name="Montfort J."/>
            <person name="Robinson-Rechavi M."/>
            <person name="Bouchez O."/>
            <person name="Lampietro C."/>
            <person name="Lopez Roques C."/>
            <person name="Donnadieu C."/>
            <person name="Postlethwait J."/>
            <person name="Bobe J."/>
            <person name="Verreycken H."/>
            <person name="Guiguen Y."/>
        </authorList>
    </citation>
    <scope>NUCLEOTIDE SEQUENCE [LARGE SCALE GENOMIC DNA]</scope>
    <source>
        <strain evidence="3">Up_M1</strain>
        <tissue evidence="3">Testis</tissue>
    </source>
</reference>
<feature type="coiled-coil region" evidence="1">
    <location>
        <begin position="161"/>
        <end position="213"/>
    </location>
</feature>
<evidence type="ECO:0000256" key="1">
    <source>
        <dbReference type="SAM" id="Coils"/>
    </source>
</evidence>
<gene>
    <name evidence="3" type="ORF">UPYG_G00061990</name>
</gene>
<sequence length="265" mass="30665">MQNVFKGKKKPLPLVREKEQKMVATDQKSEQMVRTMTQDLKVDPERNKQKLGDSRLTQEKDSIQATLEQSEMDPQQCLNSHLEKQEREIRQLQKRLEHELEQCHLLVRKHDLQLIDAKRQLETQAVVLKKTSNQLSAAQLGESLEKEKRVTKARSTFEDCVVEAREQHNQLEIKLLEAEKEKQKLREESRKVIIEAKHKINQLMAAKDHLQMESRYTTFHTQPIGGKRTSLLKRSLNSTLVAAFGGFQAWPEQDDAGEKMPGKPG</sequence>
<keyword evidence="1" id="KW-0175">Coiled coil</keyword>
<evidence type="ECO:0000313" key="3">
    <source>
        <dbReference type="EMBL" id="KAL1005664.1"/>
    </source>
</evidence>
<dbReference type="EMBL" id="JAGEUA010000002">
    <property type="protein sequence ID" value="KAL1005664.1"/>
    <property type="molecule type" value="Genomic_DNA"/>
</dbReference>
<name>A0ABD0X9U3_UMBPY</name>